<dbReference type="AlphaFoldDB" id="A0A0H2RFD8"/>
<dbReference type="EMBL" id="KQ086023">
    <property type="protein sequence ID" value="KLO10570.1"/>
    <property type="molecule type" value="Genomic_DNA"/>
</dbReference>
<dbReference type="InterPro" id="IPR050985">
    <property type="entry name" value="Alpha-glycosidase_related"/>
</dbReference>
<dbReference type="SUPFAM" id="SSF51445">
    <property type="entry name" value="(Trans)glycosidases"/>
    <property type="match status" value="1"/>
</dbReference>
<name>A0A0H2RFD8_9AGAM</name>
<keyword evidence="2 6" id="KW-0378">Hydrolase</keyword>
<dbReference type="InterPro" id="IPR011013">
    <property type="entry name" value="Gal_mutarotase_sf_dom"/>
</dbReference>
<dbReference type="SUPFAM" id="SSF74650">
    <property type="entry name" value="Galactose mutarotase-like"/>
    <property type="match status" value="1"/>
</dbReference>
<dbReference type="GO" id="GO:0005975">
    <property type="term" value="P:carbohydrate metabolic process"/>
    <property type="evidence" value="ECO:0007669"/>
    <property type="project" value="InterPro"/>
</dbReference>
<evidence type="ECO:0000313" key="11">
    <source>
        <dbReference type="Proteomes" id="UP000053477"/>
    </source>
</evidence>
<dbReference type="InterPro" id="IPR025887">
    <property type="entry name" value="Glyco_hydro_31_N_dom"/>
</dbReference>
<dbReference type="NCBIfam" id="NF007940">
    <property type="entry name" value="PRK10658.1"/>
    <property type="match status" value="1"/>
</dbReference>
<dbReference type="FunFam" id="3.20.20.80:FF:000053">
    <property type="entry name" value="Alpha-xylosidase YicI"/>
    <property type="match status" value="1"/>
</dbReference>
<feature type="domain" description="Glycosyl hydrolase family 31 C-terminal" evidence="9">
    <location>
        <begin position="613"/>
        <end position="700"/>
    </location>
</feature>
<dbReference type="Gene3D" id="2.60.40.1180">
    <property type="entry name" value="Golgi alpha-mannosidase II"/>
    <property type="match status" value="2"/>
</dbReference>
<comment type="similarity">
    <text evidence="1 6">Belongs to the glycosyl hydrolase 31 family.</text>
</comment>
<accession>A0A0H2RFD8</accession>
<dbReference type="Pfam" id="PF13802">
    <property type="entry name" value="Gal_mutarotas_2"/>
    <property type="match status" value="1"/>
</dbReference>
<evidence type="ECO:0000256" key="4">
    <source>
        <dbReference type="ARBA" id="ARBA00052064"/>
    </source>
</evidence>
<dbReference type="GO" id="GO:0030246">
    <property type="term" value="F:carbohydrate binding"/>
    <property type="evidence" value="ECO:0007669"/>
    <property type="project" value="InterPro"/>
</dbReference>
<dbReference type="OrthoDB" id="1334205at2759"/>
<gene>
    <name evidence="10" type="ORF">SCHPADRAFT_942781</name>
</gene>
<dbReference type="SUPFAM" id="SSF117125">
    <property type="entry name" value="Putative glucosidase YicI, C-terminal domain"/>
    <property type="match status" value="1"/>
</dbReference>
<dbReference type="InParanoid" id="A0A0H2RFD8"/>
<evidence type="ECO:0000313" key="10">
    <source>
        <dbReference type="EMBL" id="KLO10570.1"/>
    </source>
</evidence>
<evidence type="ECO:0000259" key="7">
    <source>
        <dbReference type="Pfam" id="PF01055"/>
    </source>
</evidence>
<dbReference type="CDD" id="cd14752">
    <property type="entry name" value="GH31_N"/>
    <property type="match status" value="1"/>
</dbReference>
<evidence type="ECO:0000256" key="6">
    <source>
        <dbReference type="RuleBase" id="RU361185"/>
    </source>
</evidence>
<dbReference type="PANTHER" id="PTHR43053">
    <property type="entry name" value="GLYCOSIDASE FAMILY 31"/>
    <property type="match status" value="1"/>
</dbReference>
<dbReference type="STRING" id="27342.A0A0H2RFD8"/>
<organism evidence="10 11">
    <name type="scientific">Schizopora paradoxa</name>
    <dbReference type="NCBI Taxonomy" id="27342"/>
    <lineage>
        <taxon>Eukaryota</taxon>
        <taxon>Fungi</taxon>
        <taxon>Dikarya</taxon>
        <taxon>Basidiomycota</taxon>
        <taxon>Agaricomycotina</taxon>
        <taxon>Agaricomycetes</taxon>
        <taxon>Hymenochaetales</taxon>
        <taxon>Schizoporaceae</taxon>
        <taxon>Schizopora</taxon>
    </lineage>
</organism>
<protein>
    <recommendedName>
        <fullName evidence="5">alpha-D-xyloside xylohydrolase</fullName>
        <ecNumber evidence="5">3.2.1.177</ecNumber>
    </recommendedName>
</protein>
<dbReference type="CDD" id="cd06593">
    <property type="entry name" value="GH31_xylosidase_YicI"/>
    <property type="match status" value="1"/>
</dbReference>
<evidence type="ECO:0000259" key="9">
    <source>
        <dbReference type="Pfam" id="PF21365"/>
    </source>
</evidence>
<evidence type="ECO:0000256" key="1">
    <source>
        <dbReference type="ARBA" id="ARBA00007806"/>
    </source>
</evidence>
<proteinExistence type="inferred from homology"/>
<keyword evidence="11" id="KW-1185">Reference proteome</keyword>
<dbReference type="PANTHER" id="PTHR43053:SF4">
    <property type="entry name" value="MYOGENESIS-REGULATING GLYCOSIDASE"/>
    <property type="match status" value="1"/>
</dbReference>
<dbReference type="GO" id="GO:0061634">
    <property type="term" value="F:alpha-D-xyloside xylohydrolase"/>
    <property type="evidence" value="ECO:0007669"/>
    <property type="project" value="UniProtKB-EC"/>
</dbReference>
<dbReference type="InterPro" id="IPR000322">
    <property type="entry name" value="Glyco_hydro_31_TIM"/>
</dbReference>
<evidence type="ECO:0000256" key="3">
    <source>
        <dbReference type="ARBA" id="ARBA00023295"/>
    </source>
</evidence>
<dbReference type="Pfam" id="PF01055">
    <property type="entry name" value="Glyco_hydro_31_2nd"/>
    <property type="match status" value="1"/>
</dbReference>
<dbReference type="InterPro" id="IPR017853">
    <property type="entry name" value="GH"/>
</dbReference>
<keyword evidence="3 6" id="KW-0326">Glycosidase</keyword>
<feature type="domain" description="Glycoside hydrolase family 31 TIM barrel" evidence="7">
    <location>
        <begin position="288"/>
        <end position="604"/>
    </location>
</feature>
<dbReference type="Gene3D" id="2.60.40.1760">
    <property type="entry name" value="glycosyl hydrolase (family 31)"/>
    <property type="match status" value="1"/>
</dbReference>
<comment type="catalytic activity">
    <reaction evidence="4">
        <text>Hydrolysis of terminal, non-reducing alpha-D-xylose residues with release of alpha-D-xylose.</text>
        <dbReference type="EC" id="3.2.1.177"/>
    </reaction>
</comment>
<dbReference type="InterPro" id="IPR048395">
    <property type="entry name" value="Glyco_hydro_31_C"/>
</dbReference>
<evidence type="ECO:0000256" key="5">
    <source>
        <dbReference type="ARBA" id="ARBA00066962"/>
    </source>
</evidence>
<evidence type="ECO:0000259" key="8">
    <source>
        <dbReference type="Pfam" id="PF13802"/>
    </source>
</evidence>
<dbReference type="InterPro" id="IPR013780">
    <property type="entry name" value="Glyco_hydro_b"/>
</dbReference>
<evidence type="ECO:0000256" key="2">
    <source>
        <dbReference type="ARBA" id="ARBA00022801"/>
    </source>
</evidence>
<dbReference type="Pfam" id="PF21365">
    <property type="entry name" value="Glyco_hydro_31_3rd"/>
    <property type="match status" value="1"/>
</dbReference>
<dbReference type="EC" id="3.2.1.177" evidence="5"/>
<dbReference type="Gene3D" id="3.20.20.80">
    <property type="entry name" value="Glycosidases"/>
    <property type="match status" value="1"/>
</dbReference>
<dbReference type="SUPFAM" id="SSF51011">
    <property type="entry name" value="Glycosyl hydrolase domain"/>
    <property type="match status" value="1"/>
</dbReference>
<reference evidence="10 11" key="1">
    <citation type="submission" date="2015-04" db="EMBL/GenBank/DDBJ databases">
        <title>Complete genome sequence of Schizopora paradoxa KUC8140, a cosmopolitan wood degrader in East Asia.</title>
        <authorList>
            <consortium name="DOE Joint Genome Institute"/>
            <person name="Min B."/>
            <person name="Park H."/>
            <person name="Jang Y."/>
            <person name="Kim J.-J."/>
            <person name="Kim K.H."/>
            <person name="Pangilinan J."/>
            <person name="Lipzen A."/>
            <person name="Riley R."/>
            <person name="Grigoriev I.V."/>
            <person name="Spatafora J.W."/>
            <person name="Choi I.-G."/>
        </authorList>
    </citation>
    <scope>NUCLEOTIDE SEQUENCE [LARGE SCALE GENOMIC DNA]</scope>
    <source>
        <strain evidence="10 11">KUC8140</strain>
    </source>
</reference>
<dbReference type="Proteomes" id="UP000053477">
    <property type="component" value="Unassembled WGS sequence"/>
</dbReference>
<sequence length="808" mass="89981">MRFNDGFWALKAGVKASYGLQVVGQNTEGDAYHLQVATIPIRHRGDTLKGPVLGVTIHSPTEGVIGVRIEHFKRTYAAPEIALFPDTQASPKSSISNDESKLTISSGDLTAEITSKPYTITFKTPKKTLANVGAKHQAVIDVPYKWTINSAANASCLTTDPSSNPIPPTPPETVRYINSEITISPGELFYGLGEQFGPLAKNGQSVSIWNSDGGTCSEQAYKCVPFYISNRGYGVFVNHPGEVEFEFGSEKISRVGFSVADSSLEYFIIHGVTPLQVLERYTQMTGRPALPPAWTFGLWLSTSFLTDYDEKTVSGFLQGMQDRKCHVRVFHFDCFWMKQYEWCSFTFDPDNFPDPKAYIAEIKAKYGVNVCVWINPYISQFSPIFKEAAEGGYLIKRKNGNPWQWDLWQPGLGIVDFTNPAAAKWYSDKLSHLLDLGVDCFKTDFGERIPHLDVKYHDGSDPLRMHNMYAVLYNDVVFSLLEKRFGKHEAVVFARSAAAGGQRFPVHWGGDCESTFEAMGEALRGCLSLTLSGFGFASHDIGGFEGHPPPEIYHRWVAFGLFSTHSRLHGSSSYRVPWIYGEDAAKTLAKFVEAKHRLMPYLYNYAIQAHKYGHPLQRAMFLEFLDDRTTHHLDRQYLLGPSLLAAPVFVDDKEETEYYLPKGRWTSFFDPSRSEDGPAWIKEKVALDDIPVWIRPGTVLLLGPAGVKKPDYELNKELEVRVFEVGETETIEVDVPTGKSTDIAGRVKVFRNGTDLKVLALGEGVTLSSVSVFLKGYVVSSAKGGDVEKGTVFVGKGVKEVTMTLARL</sequence>
<feature type="domain" description="Glycoside hydrolase family 31 N-terminal" evidence="8">
    <location>
        <begin position="55"/>
        <end position="246"/>
    </location>
</feature>